<organism evidence="2 3">
    <name type="scientific">Epilithonimonas zeae</name>
    <dbReference type="NCBI Taxonomy" id="1416779"/>
    <lineage>
        <taxon>Bacteria</taxon>
        <taxon>Pseudomonadati</taxon>
        <taxon>Bacteroidota</taxon>
        <taxon>Flavobacteriia</taxon>
        <taxon>Flavobacteriales</taxon>
        <taxon>Weeksellaceae</taxon>
        <taxon>Chryseobacterium group</taxon>
        <taxon>Epilithonimonas</taxon>
    </lineage>
</organism>
<evidence type="ECO:0008006" key="4">
    <source>
        <dbReference type="Google" id="ProtNLM"/>
    </source>
</evidence>
<keyword evidence="1" id="KW-0812">Transmembrane</keyword>
<sequence length="560" mass="64822">MQNDILNAVKWNDESPTKDSSLRYALFRFTVLISFFFFTFSTAQKKEYWLIDKETNAKKIVSDSAKAVKFLDSLTENSYFFTELKDVKKIENRTEIYYDKGPNFNKANVKFSDSLVNDLKFQKNEIYTKNLDSLKKNINQKYRDKGFAFNRVKTKFQKMENGIPLVKISVVTASQRKIDGIVFKGYTRLPKQFVKNLNKQYLGKNYDDKNLISMNQSLQNHQFVSLEKPPQTLFTKDSTQVFLFTQKRKTNTFDGMIGFGNDKTEKFTVNGTLNVQMKNMFNSFESIGVYWQRNPDKGQTFDMQTDIPYTFGSNVGLNINVNIFRQDSTFANVKFLPAVYYHLSPKQKLGLKGTFESSAILDSLYTSGRDYSKKGIGLYYQFQEGSDIPLFINKSNIRVEADFLKTTYDDTQEKFDQIRYFLFAEHNFNLSGNHFLNIKGESALLSSKNELSTNELFRFGGWNSLRGFNEQSLVSDFYAFAGAEYRYLVNDQAFFDLFAQYGQMSNKALGITPKLYSVGLGFNFFLPVGLMSFQISNGNEFGNPFKFNEIKIHWGILSRF</sequence>
<gene>
    <name evidence="2" type="ORF">SAMN05444409_2480</name>
</gene>
<keyword evidence="1" id="KW-0472">Membrane</keyword>
<dbReference type="STRING" id="1416779.SAMN05444409_2480"/>
<protein>
    <recommendedName>
        <fullName evidence="4">Outer membrane translocation and assembly module TamA</fullName>
    </recommendedName>
</protein>
<keyword evidence="3" id="KW-1185">Reference proteome</keyword>
<evidence type="ECO:0000256" key="1">
    <source>
        <dbReference type="SAM" id="Phobius"/>
    </source>
</evidence>
<evidence type="ECO:0000313" key="3">
    <source>
        <dbReference type="Proteomes" id="UP000185207"/>
    </source>
</evidence>
<accession>A0A1N6IAI2</accession>
<keyword evidence="1" id="KW-1133">Transmembrane helix</keyword>
<name>A0A1N6IAI2_9FLAO</name>
<reference evidence="3" key="1">
    <citation type="submission" date="2016-11" db="EMBL/GenBank/DDBJ databases">
        <authorList>
            <person name="Varghese N."/>
            <person name="Submissions S."/>
        </authorList>
    </citation>
    <scope>NUCLEOTIDE SEQUENCE [LARGE SCALE GENOMIC DNA]</scope>
    <source>
        <strain evidence="3">DSM 27623</strain>
    </source>
</reference>
<dbReference type="Proteomes" id="UP000185207">
    <property type="component" value="Unassembled WGS sequence"/>
</dbReference>
<evidence type="ECO:0000313" key="2">
    <source>
        <dbReference type="EMBL" id="SIO29024.1"/>
    </source>
</evidence>
<feature type="transmembrane region" description="Helical" evidence="1">
    <location>
        <begin position="25"/>
        <end position="43"/>
    </location>
</feature>
<dbReference type="AlphaFoldDB" id="A0A1N6IAI2"/>
<proteinExistence type="predicted"/>
<dbReference type="Gene3D" id="2.40.160.50">
    <property type="entry name" value="membrane protein fhac: a member of the omp85/tpsb transporter family"/>
    <property type="match status" value="1"/>
</dbReference>
<dbReference type="RefSeq" id="WP_245799074.1">
    <property type="nucleotide sequence ID" value="NZ_FSRK01000002.1"/>
</dbReference>
<dbReference type="EMBL" id="FSRK01000002">
    <property type="protein sequence ID" value="SIO29024.1"/>
    <property type="molecule type" value="Genomic_DNA"/>
</dbReference>